<comment type="caution">
    <text evidence="6">The sequence shown here is derived from an EMBL/GenBank/DDBJ whole genome shotgun (WGS) entry which is preliminary data.</text>
</comment>
<reference evidence="6 7" key="1">
    <citation type="submission" date="2019-09" db="EMBL/GenBank/DDBJ databases">
        <title>Segnochrobactrum spirostomi gen. nov., sp. nov., isolated from the ciliate Spirostomum cf. yagiui and description of a novel family, Segnochrobactraceae fam. nov. within the order Rhizobiales of the class Alphaproteobacteria.</title>
        <authorList>
            <person name="Akter S."/>
            <person name="Shazib S.U.A."/>
            <person name="Shin M.K."/>
        </authorList>
    </citation>
    <scope>NUCLEOTIDE SEQUENCE [LARGE SCALE GENOMIC DNA]</scope>
    <source>
        <strain evidence="6 7">Sp-1</strain>
    </source>
</reference>
<evidence type="ECO:0000256" key="1">
    <source>
        <dbReference type="ARBA" id="ARBA00022475"/>
    </source>
</evidence>
<sequence length="75" mass="8717">MFTEVDILGVLISPFVVMMFAAWLIVTPIAIVLARYSVFGTLWQERIFHLCLYTIILSIIVIYIGEHHECLWSCR</sequence>
<feature type="transmembrane region" description="Helical" evidence="5">
    <location>
        <begin position="12"/>
        <end position="34"/>
    </location>
</feature>
<dbReference type="InterPro" id="IPR012451">
    <property type="entry name" value="DUF1656"/>
</dbReference>
<accession>A0A6A7Y6S5</accession>
<gene>
    <name evidence="6" type="ORF">F0357_20710</name>
</gene>
<keyword evidence="4 5" id="KW-0472">Membrane</keyword>
<feature type="transmembrane region" description="Helical" evidence="5">
    <location>
        <begin position="46"/>
        <end position="65"/>
    </location>
</feature>
<evidence type="ECO:0000256" key="5">
    <source>
        <dbReference type="SAM" id="Phobius"/>
    </source>
</evidence>
<keyword evidence="2 5" id="KW-0812">Transmembrane</keyword>
<protein>
    <submittedName>
        <fullName evidence="6">DUF1656 domain-containing protein</fullName>
    </submittedName>
</protein>
<dbReference type="EMBL" id="VWNA01000003">
    <property type="protein sequence ID" value="MQT15030.1"/>
    <property type="molecule type" value="Genomic_DNA"/>
</dbReference>
<keyword evidence="3 5" id="KW-1133">Transmembrane helix</keyword>
<organism evidence="6 7">
    <name type="scientific">Segnochrobactrum spirostomi</name>
    <dbReference type="NCBI Taxonomy" id="2608987"/>
    <lineage>
        <taxon>Bacteria</taxon>
        <taxon>Pseudomonadati</taxon>
        <taxon>Pseudomonadota</taxon>
        <taxon>Alphaproteobacteria</taxon>
        <taxon>Hyphomicrobiales</taxon>
        <taxon>Segnochrobactraceae</taxon>
        <taxon>Segnochrobactrum</taxon>
    </lineage>
</organism>
<evidence type="ECO:0000256" key="4">
    <source>
        <dbReference type="ARBA" id="ARBA00023136"/>
    </source>
</evidence>
<name>A0A6A7Y6S5_9HYPH</name>
<evidence type="ECO:0000313" key="7">
    <source>
        <dbReference type="Proteomes" id="UP000332515"/>
    </source>
</evidence>
<keyword evidence="7" id="KW-1185">Reference proteome</keyword>
<evidence type="ECO:0000256" key="3">
    <source>
        <dbReference type="ARBA" id="ARBA00022989"/>
    </source>
</evidence>
<keyword evidence="1" id="KW-1003">Cell membrane</keyword>
<proteinExistence type="predicted"/>
<dbReference type="Proteomes" id="UP000332515">
    <property type="component" value="Unassembled WGS sequence"/>
</dbReference>
<evidence type="ECO:0000313" key="6">
    <source>
        <dbReference type="EMBL" id="MQT15030.1"/>
    </source>
</evidence>
<dbReference type="RefSeq" id="WP_153489132.1">
    <property type="nucleotide sequence ID" value="NZ_VWNA01000003.1"/>
</dbReference>
<dbReference type="Pfam" id="PF07869">
    <property type="entry name" value="DUF1656"/>
    <property type="match status" value="1"/>
</dbReference>
<evidence type="ECO:0000256" key="2">
    <source>
        <dbReference type="ARBA" id="ARBA00022692"/>
    </source>
</evidence>
<dbReference type="AlphaFoldDB" id="A0A6A7Y6S5"/>